<evidence type="ECO:0000313" key="2">
    <source>
        <dbReference type="Proteomes" id="UP000825701"/>
    </source>
</evidence>
<gene>
    <name evidence="1" type="ORF">K6K41_15770</name>
</gene>
<protein>
    <submittedName>
        <fullName evidence="1">Uncharacterized protein</fullName>
    </submittedName>
</protein>
<dbReference type="EMBL" id="CP081869">
    <property type="protein sequence ID" value="QZN98505.1"/>
    <property type="molecule type" value="Genomic_DNA"/>
</dbReference>
<dbReference type="KEGG" id="cmet:K6K41_15770"/>
<reference evidence="1" key="1">
    <citation type="submission" date="2021-08" db="EMBL/GenBank/DDBJ databases">
        <authorList>
            <person name="Zhang H."/>
            <person name="Xu M."/>
            <person name="Yu Z."/>
            <person name="Yang L."/>
            <person name="Cai Y."/>
        </authorList>
    </citation>
    <scope>NUCLEOTIDE SEQUENCE</scope>
    <source>
        <strain evidence="1">CHL1</strain>
    </source>
</reference>
<accession>A0A9E6RCF3</accession>
<sequence length="244" mass="26501">MSTTKTTIIGDSHTIAIKDGFAKRGGADLGEVMIDRLQQIKNGVLREGVAESELEEIAAAAQPGDLIVSVLGGNQFNVFGLMRHPEPFDFIEPGDPDEALDPEARAIPVKIMEATFERFVRGRDGKLLKKLAGGKATVLHLEAPPPKDDDAFILSHAETYFKKLDISTVGLSKPALRRKLWRLQSRMTKALCDEIGVVFVPAPDATKDPSGFLKRDYYGRDATHANAAYGVVVLDQIAGHPRGA</sequence>
<dbReference type="Proteomes" id="UP000825701">
    <property type="component" value="Chromosome"/>
</dbReference>
<keyword evidence="2" id="KW-1185">Reference proteome</keyword>
<organism evidence="1 2">
    <name type="scientific">Chenggangzhangella methanolivorans</name>
    <dbReference type="NCBI Taxonomy" id="1437009"/>
    <lineage>
        <taxon>Bacteria</taxon>
        <taxon>Pseudomonadati</taxon>
        <taxon>Pseudomonadota</taxon>
        <taxon>Alphaproteobacteria</taxon>
        <taxon>Hyphomicrobiales</taxon>
        <taxon>Methylopilaceae</taxon>
        <taxon>Chenggangzhangella</taxon>
    </lineage>
</organism>
<evidence type="ECO:0000313" key="1">
    <source>
        <dbReference type="EMBL" id="QZN98505.1"/>
    </source>
</evidence>
<name>A0A9E6RCF3_9HYPH</name>
<dbReference type="RefSeq" id="WP_261401435.1">
    <property type="nucleotide sequence ID" value="NZ_CP081869.1"/>
</dbReference>
<dbReference type="AlphaFoldDB" id="A0A9E6RCF3"/>
<proteinExistence type="predicted"/>
<dbReference type="SUPFAM" id="SSF52266">
    <property type="entry name" value="SGNH hydrolase"/>
    <property type="match status" value="1"/>
</dbReference>